<dbReference type="Proteomes" id="UP001652741">
    <property type="component" value="Chromosome ssa03"/>
</dbReference>
<feature type="coiled-coil region" evidence="8">
    <location>
        <begin position="21"/>
        <end position="125"/>
    </location>
</feature>
<dbReference type="PANTHER" id="PTHR46349:SF6">
    <property type="entry name" value="MYOSIN-6-LIKE"/>
    <property type="match status" value="1"/>
</dbReference>
<protein>
    <submittedName>
        <fullName evidence="12">Myosin-7</fullName>
    </submittedName>
</protein>
<proteinExistence type="predicted"/>
<keyword evidence="4 8" id="KW-0175">Coiled coil</keyword>
<dbReference type="RefSeq" id="XP_045571202.1">
    <property type="nucleotide sequence ID" value="XM_045715246.1"/>
</dbReference>
<evidence type="ECO:0000259" key="10">
    <source>
        <dbReference type="Pfam" id="PF01576"/>
    </source>
</evidence>
<evidence type="ECO:0000256" key="6">
    <source>
        <dbReference type="ARBA" id="ARBA00023175"/>
    </source>
</evidence>
<evidence type="ECO:0000256" key="5">
    <source>
        <dbReference type="ARBA" id="ARBA00023123"/>
    </source>
</evidence>
<name>A0ABM3EJG8_SALSA</name>
<evidence type="ECO:0000256" key="1">
    <source>
        <dbReference type="ARBA" id="ARBA00004657"/>
    </source>
</evidence>
<dbReference type="GeneID" id="106601499"/>
<keyword evidence="7" id="KW-0514">Muscle protein</keyword>
<dbReference type="InterPro" id="IPR002928">
    <property type="entry name" value="Myosin_tail"/>
</dbReference>
<dbReference type="Pfam" id="PF01576">
    <property type="entry name" value="Myosin_tail_1"/>
    <property type="match status" value="1"/>
</dbReference>
<dbReference type="SUPFAM" id="SSF57997">
    <property type="entry name" value="Tropomyosin"/>
    <property type="match status" value="1"/>
</dbReference>
<gene>
    <name evidence="12" type="primary">LOC106601499</name>
</gene>
<comment type="subcellular location">
    <subcellularLocation>
        <location evidence="1">Cytoplasm</location>
        <location evidence="1">Myofibril</location>
    </subcellularLocation>
</comment>
<feature type="chain" id="PRO_5047237666" evidence="9">
    <location>
        <begin position="24"/>
        <end position="137"/>
    </location>
</feature>
<evidence type="ECO:0000256" key="4">
    <source>
        <dbReference type="ARBA" id="ARBA00023054"/>
    </source>
</evidence>
<sequence>MQMTMLCWYCVVVIVAGFNQVRELENELESVQKHISDAVKGIRKYECRIKELTYQSAEDKNNIIRLQELVDKLQLKVKAYKRQVVEAEEHANTHLTKFRKVQHELKEAEERADIAETQVNKMRVKSRDMGKGKVSEE</sequence>
<feature type="signal peptide" evidence="9">
    <location>
        <begin position="1"/>
        <end position="23"/>
    </location>
</feature>
<keyword evidence="6" id="KW-0505">Motor protein</keyword>
<keyword evidence="3" id="KW-0963">Cytoplasm</keyword>
<accession>A0ABM3EJG8</accession>
<keyword evidence="2" id="KW-0787">Thick filament</keyword>
<reference evidence="12" key="1">
    <citation type="submission" date="2025-08" db="UniProtKB">
        <authorList>
            <consortium name="RefSeq"/>
        </authorList>
    </citation>
    <scope>IDENTIFICATION</scope>
</reference>
<dbReference type="PANTHER" id="PTHR46349">
    <property type="entry name" value="CINGULIN-LIKE PROTEIN 1-RELATED"/>
    <property type="match status" value="1"/>
</dbReference>
<evidence type="ECO:0000256" key="7">
    <source>
        <dbReference type="ARBA" id="ARBA00023179"/>
    </source>
</evidence>
<organism evidence="11 12">
    <name type="scientific">Salmo salar</name>
    <name type="common">Atlantic salmon</name>
    <dbReference type="NCBI Taxonomy" id="8030"/>
    <lineage>
        <taxon>Eukaryota</taxon>
        <taxon>Metazoa</taxon>
        <taxon>Chordata</taxon>
        <taxon>Craniata</taxon>
        <taxon>Vertebrata</taxon>
        <taxon>Euteleostomi</taxon>
        <taxon>Actinopterygii</taxon>
        <taxon>Neopterygii</taxon>
        <taxon>Teleostei</taxon>
        <taxon>Protacanthopterygii</taxon>
        <taxon>Salmoniformes</taxon>
        <taxon>Salmonidae</taxon>
        <taxon>Salmoninae</taxon>
        <taxon>Salmo</taxon>
    </lineage>
</organism>
<evidence type="ECO:0000256" key="3">
    <source>
        <dbReference type="ARBA" id="ARBA00022490"/>
    </source>
</evidence>
<evidence type="ECO:0000256" key="9">
    <source>
        <dbReference type="SAM" id="SignalP"/>
    </source>
</evidence>
<keyword evidence="11" id="KW-1185">Reference proteome</keyword>
<evidence type="ECO:0000313" key="12">
    <source>
        <dbReference type="RefSeq" id="XP_045571202.1"/>
    </source>
</evidence>
<evidence type="ECO:0000313" key="11">
    <source>
        <dbReference type="Proteomes" id="UP001652741"/>
    </source>
</evidence>
<keyword evidence="5" id="KW-0518">Myosin</keyword>
<keyword evidence="9" id="KW-0732">Signal</keyword>
<feature type="domain" description="Myosin tail" evidence="10">
    <location>
        <begin position="19"/>
        <end position="125"/>
    </location>
</feature>
<evidence type="ECO:0000256" key="2">
    <source>
        <dbReference type="ARBA" id="ARBA00022433"/>
    </source>
</evidence>
<evidence type="ECO:0000256" key="8">
    <source>
        <dbReference type="SAM" id="Coils"/>
    </source>
</evidence>